<gene>
    <name evidence="1" type="primary">WBGene00275995</name>
</gene>
<sequence length="70" mass="7593">MREGMRNFADMATLRVFEDKGEKSRTSARRAKSGSGPPKLENSPDCFFLNVGSPGRLSAIVDSSNNLCPS</sequence>
<reference evidence="1" key="2">
    <citation type="submission" date="2022-06" db="UniProtKB">
        <authorList>
            <consortium name="EnsemblMetazoa"/>
        </authorList>
    </citation>
    <scope>IDENTIFICATION</scope>
    <source>
        <strain evidence="1">PS312</strain>
    </source>
</reference>
<reference evidence="2" key="1">
    <citation type="journal article" date="2008" name="Nat. Genet.">
        <title>The Pristionchus pacificus genome provides a unique perspective on nematode lifestyle and parasitism.</title>
        <authorList>
            <person name="Dieterich C."/>
            <person name="Clifton S.W."/>
            <person name="Schuster L.N."/>
            <person name="Chinwalla A."/>
            <person name="Delehaunty K."/>
            <person name="Dinkelacker I."/>
            <person name="Fulton L."/>
            <person name="Fulton R."/>
            <person name="Godfrey J."/>
            <person name="Minx P."/>
            <person name="Mitreva M."/>
            <person name="Roeseler W."/>
            <person name="Tian H."/>
            <person name="Witte H."/>
            <person name="Yang S.P."/>
            <person name="Wilson R.K."/>
            <person name="Sommer R.J."/>
        </authorList>
    </citation>
    <scope>NUCLEOTIDE SEQUENCE [LARGE SCALE GENOMIC DNA]</scope>
    <source>
        <strain evidence="2">PS312</strain>
    </source>
</reference>
<name>A0A2A6BAJ7_PRIPA</name>
<dbReference type="AlphaFoldDB" id="A0A2A6BAJ7"/>
<organism evidence="1 2">
    <name type="scientific">Pristionchus pacificus</name>
    <name type="common">Parasitic nematode worm</name>
    <dbReference type="NCBI Taxonomy" id="54126"/>
    <lineage>
        <taxon>Eukaryota</taxon>
        <taxon>Metazoa</taxon>
        <taxon>Ecdysozoa</taxon>
        <taxon>Nematoda</taxon>
        <taxon>Chromadorea</taxon>
        <taxon>Rhabditida</taxon>
        <taxon>Rhabditina</taxon>
        <taxon>Diplogasteromorpha</taxon>
        <taxon>Diplogasteroidea</taxon>
        <taxon>Neodiplogasteridae</taxon>
        <taxon>Pristionchus</taxon>
    </lineage>
</organism>
<evidence type="ECO:0000313" key="2">
    <source>
        <dbReference type="Proteomes" id="UP000005239"/>
    </source>
</evidence>
<evidence type="ECO:0000313" key="1">
    <source>
        <dbReference type="EnsemblMetazoa" id="PPA37626.1"/>
    </source>
</evidence>
<dbReference type="Proteomes" id="UP000005239">
    <property type="component" value="Unassembled WGS sequence"/>
</dbReference>
<proteinExistence type="predicted"/>
<keyword evidence="2" id="KW-1185">Reference proteome</keyword>
<accession>A0A8R1YXA4</accession>
<protein>
    <submittedName>
        <fullName evidence="1">Uncharacterized protein</fullName>
    </submittedName>
</protein>
<accession>A0A2A6BAJ7</accession>
<dbReference type="EnsemblMetazoa" id="PPA37626.1">
    <property type="protein sequence ID" value="PPA37626.1"/>
    <property type="gene ID" value="WBGene00275995"/>
</dbReference>